<dbReference type="RefSeq" id="WP_190906795.1">
    <property type="nucleotide sequence ID" value="NZ_JACJTQ010000015.1"/>
</dbReference>
<gene>
    <name evidence="2" type="ORF">H6G68_11590</name>
</gene>
<keyword evidence="1" id="KW-0472">Membrane</keyword>
<keyword evidence="1" id="KW-0812">Transmembrane</keyword>
<feature type="transmembrane region" description="Helical" evidence="1">
    <location>
        <begin position="146"/>
        <end position="169"/>
    </location>
</feature>
<keyword evidence="1" id="KW-1133">Transmembrane helix</keyword>
<reference evidence="2 3" key="1">
    <citation type="journal article" date="2020" name="ISME J.">
        <title>Comparative genomics reveals insights into cyanobacterial evolution and habitat adaptation.</title>
        <authorList>
            <person name="Chen M.Y."/>
            <person name="Teng W.K."/>
            <person name="Zhao L."/>
            <person name="Hu C.X."/>
            <person name="Zhou Y.K."/>
            <person name="Han B.P."/>
            <person name="Song L.R."/>
            <person name="Shu W.S."/>
        </authorList>
    </citation>
    <scope>NUCLEOTIDE SEQUENCE [LARGE SCALE GENOMIC DNA]</scope>
    <source>
        <strain evidence="2 3">FACHB-362</strain>
    </source>
</reference>
<sequence>MKSKLVLQNNPFSEIFLSGLLTIGFTVAGLAITYSTLPRNFVFSCNRIAANNPSCDFKENELWLGIKQETFLEQINAAIVATLSGESNDDKYLVKLKTDYDNFTLVTYESEDKAQRIASQINGFIANKKQNSFQIEFSSELKIGQILLGLLFLAISFAFLIGIVLIPYYRKMTFDKTTNKIIIQQRGLLKNKVAEHKLSEAIEVIKEEKIDKSDESTTTYILLMSGGKRISLYLYCGKDWKNELEMVETLAHFLNIKITYQQIKV</sequence>
<evidence type="ECO:0000313" key="2">
    <source>
        <dbReference type="EMBL" id="MBD2692389.1"/>
    </source>
</evidence>
<evidence type="ECO:0000313" key="3">
    <source>
        <dbReference type="Proteomes" id="UP000660381"/>
    </source>
</evidence>
<comment type="caution">
    <text evidence="2">The sequence shown here is derived from an EMBL/GenBank/DDBJ whole genome shotgun (WGS) entry which is preliminary data.</text>
</comment>
<dbReference type="EMBL" id="JACJTQ010000015">
    <property type="protein sequence ID" value="MBD2692389.1"/>
    <property type="molecule type" value="Genomic_DNA"/>
</dbReference>
<name>A0ABR8J4J5_9NOST</name>
<organism evidence="2 3">
    <name type="scientific">Anabaena catenula FACHB-362</name>
    <dbReference type="NCBI Taxonomy" id="2692877"/>
    <lineage>
        <taxon>Bacteria</taxon>
        <taxon>Bacillati</taxon>
        <taxon>Cyanobacteriota</taxon>
        <taxon>Cyanophyceae</taxon>
        <taxon>Nostocales</taxon>
        <taxon>Nostocaceae</taxon>
        <taxon>Anabaena</taxon>
    </lineage>
</organism>
<proteinExistence type="predicted"/>
<keyword evidence="3" id="KW-1185">Reference proteome</keyword>
<evidence type="ECO:0000256" key="1">
    <source>
        <dbReference type="SAM" id="Phobius"/>
    </source>
</evidence>
<accession>A0ABR8J4J5</accession>
<feature type="transmembrane region" description="Helical" evidence="1">
    <location>
        <begin position="12"/>
        <end position="34"/>
    </location>
</feature>
<protein>
    <submittedName>
        <fullName evidence="2">Uncharacterized protein</fullName>
    </submittedName>
</protein>
<dbReference type="Proteomes" id="UP000660381">
    <property type="component" value="Unassembled WGS sequence"/>
</dbReference>